<protein>
    <submittedName>
        <fullName evidence="4">Uncharacterized protein</fullName>
    </submittedName>
</protein>
<sequence length="340" mass="38193">MEVFSRILLILLLTRTLTGRCPFYKDRLWELRNFLMDCRNDTTYHCRMHQKQPIHFCHSILICPPGFFASLDRAEPSPTLKCVPCPDDRFDPEESRSDIKNECQFIRQKCDISDHKILWKQGNSTTDDMCYCDYRAGYEMDTDSRDTIPQTSIKICDGITRCDCRHTLSCNASPGKHLCLLPDKTCTEQCPPGYTRPNLSFECVDQQSLNINSSTNPHDMPTMLISMPAPKTALIDPVTISPGNVQSTSKSARETTGNTTDSSISSAVIIVLVVLGCLIMAVIVISVFFRRKCYSSSQTGKDNGDAAHPLENVQCESQPMLNPDNDTANNNVDLNLDMRS</sequence>
<dbReference type="Gene3D" id="2.10.50.10">
    <property type="entry name" value="Tumor Necrosis Factor Receptor, subunit A, domain 2"/>
    <property type="match status" value="1"/>
</dbReference>
<dbReference type="Proteomes" id="UP001634394">
    <property type="component" value="Unassembled WGS sequence"/>
</dbReference>
<feature type="chain" id="PRO_5044783602" evidence="3">
    <location>
        <begin position="20"/>
        <end position="340"/>
    </location>
</feature>
<reference evidence="4 5" key="1">
    <citation type="submission" date="2024-11" db="EMBL/GenBank/DDBJ databases">
        <title>Chromosome-level genome assembly of the freshwater bivalve Anodonta woodiana.</title>
        <authorList>
            <person name="Chen X."/>
        </authorList>
    </citation>
    <scope>NUCLEOTIDE SEQUENCE [LARGE SCALE GENOMIC DNA]</scope>
    <source>
        <strain evidence="4">MN2024</strain>
        <tissue evidence="4">Gills</tissue>
    </source>
</reference>
<dbReference type="AlphaFoldDB" id="A0ABD3XKF8"/>
<organism evidence="4 5">
    <name type="scientific">Sinanodonta woodiana</name>
    <name type="common">Chinese pond mussel</name>
    <name type="synonym">Anodonta woodiana</name>
    <dbReference type="NCBI Taxonomy" id="1069815"/>
    <lineage>
        <taxon>Eukaryota</taxon>
        <taxon>Metazoa</taxon>
        <taxon>Spiralia</taxon>
        <taxon>Lophotrochozoa</taxon>
        <taxon>Mollusca</taxon>
        <taxon>Bivalvia</taxon>
        <taxon>Autobranchia</taxon>
        <taxon>Heteroconchia</taxon>
        <taxon>Palaeoheterodonta</taxon>
        <taxon>Unionida</taxon>
        <taxon>Unionoidea</taxon>
        <taxon>Unionidae</taxon>
        <taxon>Unioninae</taxon>
        <taxon>Sinanodonta</taxon>
    </lineage>
</organism>
<evidence type="ECO:0000313" key="4">
    <source>
        <dbReference type="EMBL" id="KAL3886664.1"/>
    </source>
</evidence>
<keyword evidence="3" id="KW-0732">Signal</keyword>
<keyword evidence="2" id="KW-0812">Transmembrane</keyword>
<accession>A0ABD3XKF8</accession>
<feature type="compositionally biased region" description="Polar residues" evidence="1">
    <location>
        <begin position="318"/>
        <end position="333"/>
    </location>
</feature>
<evidence type="ECO:0000313" key="5">
    <source>
        <dbReference type="Proteomes" id="UP001634394"/>
    </source>
</evidence>
<gene>
    <name evidence="4" type="ORF">ACJMK2_026644</name>
</gene>
<keyword evidence="5" id="KW-1185">Reference proteome</keyword>
<feature type="signal peptide" evidence="3">
    <location>
        <begin position="1"/>
        <end position="19"/>
    </location>
</feature>
<evidence type="ECO:0000256" key="1">
    <source>
        <dbReference type="SAM" id="MobiDB-lite"/>
    </source>
</evidence>
<keyword evidence="2" id="KW-0472">Membrane</keyword>
<dbReference type="EMBL" id="JBJQND010000002">
    <property type="protein sequence ID" value="KAL3886664.1"/>
    <property type="molecule type" value="Genomic_DNA"/>
</dbReference>
<feature type="region of interest" description="Disordered" evidence="1">
    <location>
        <begin position="318"/>
        <end position="340"/>
    </location>
</feature>
<keyword evidence="2" id="KW-1133">Transmembrane helix</keyword>
<proteinExistence type="predicted"/>
<evidence type="ECO:0000256" key="2">
    <source>
        <dbReference type="SAM" id="Phobius"/>
    </source>
</evidence>
<name>A0ABD3XKF8_SINWO</name>
<evidence type="ECO:0000256" key="3">
    <source>
        <dbReference type="SAM" id="SignalP"/>
    </source>
</evidence>
<feature type="transmembrane region" description="Helical" evidence="2">
    <location>
        <begin position="267"/>
        <end position="289"/>
    </location>
</feature>
<comment type="caution">
    <text evidence="4">The sequence shown here is derived from an EMBL/GenBank/DDBJ whole genome shotgun (WGS) entry which is preliminary data.</text>
</comment>